<keyword evidence="2" id="KW-0238">DNA-binding</keyword>
<dbReference type="Gene3D" id="1.20.120.530">
    <property type="entry name" value="GntR ligand-binding domain-like"/>
    <property type="match status" value="1"/>
</dbReference>
<evidence type="ECO:0000259" key="5">
    <source>
        <dbReference type="PROSITE" id="PS50949"/>
    </source>
</evidence>
<keyword evidence="1" id="KW-0805">Transcription regulation</keyword>
<reference evidence="6 7" key="1">
    <citation type="submission" date="2016-02" db="EMBL/GenBank/DDBJ databases">
        <title>Corynebacterium glutamicum N24 whole genome sequencing project.</title>
        <authorList>
            <person name="Matsutani M."/>
            <person name="Nangtapong N."/>
            <person name="Yakushi T."/>
            <person name="Matsushita K."/>
        </authorList>
    </citation>
    <scope>NUCLEOTIDE SEQUENCE [LARGE SCALE GENOMIC DNA]</scope>
    <source>
        <strain evidence="6 7">N24</strain>
    </source>
</reference>
<dbReference type="SUPFAM" id="SSF46785">
    <property type="entry name" value="Winged helix' DNA-binding domain"/>
    <property type="match status" value="1"/>
</dbReference>
<dbReference type="PANTHER" id="PTHR43537">
    <property type="entry name" value="TRANSCRIPTIONAL REGULATOR, GNTR FAMILY"/>
    <property type="match status" value="1"/>
</dbReference>
<dbReference type="RefSeq" id="WP_096458329.1">
    <property type="nucleotide sequence ID" value="NZ_AP017369.1"/>
</dbReference>
<feature type="compositionally biased region" description="Low complexity" evidence="4">
    <location>
        <begin position="1"/>
        <end position="11"/>
    </location>
</feature>
<dbReference type="Pfam" id="PF00392">
    <property type="entry name" value="GntR"/>
    <property type="match status" value="1"/>
</dbReference>
<evidence type="ECO:0000256" key="4">
    <source>
        <dbReference type="SAM" id="MobiDB-lite"/>
    </source>
</evidence>
<feature type="domain" description="HTH gntR-type" evidence="5">
    <location>
        <begin position="17"/>
        <end position="85"/>
    </location>
</feature>
<dbReference type="CDD" id="cd07377">
    <property type="entry name" value="WHTH_GntR"/>
    <property type="match status" value="1"/>
</dbReference>
<gene>
    <name evidence="6" type="ORF">N24_2735</name>
</gene>
<protein>
    <submittedName>
        <fullName evidence="6">GntR family transcriptional regulator</fullName>
    </submittedName>
</protein>
<dbReference type="SMART" id="SM00895">
    <property type="entry name" value="FCD"/>
    <property type="match status" value="1"/>
</dbReference>
<sequence length="246" mass="28135">MESSRQPAQSRPRSRSRSTTQDAVRDIKQYIRDNRLRTGDLLPSEAFLCEELGCSRSAIREAIRALVTLDIVEVRHGYGTFVSKMSLEPLINGMVFRTILDNDTSVENLFYVVDTREILDLSLGEELIEVFTDDDRELLLDLVDKMREHNDQGESFVVEDQKFHRALLARTKNPLIRELNDAFWQIQTEAQPILNLAMPSDIDETIKAHADIVEALSNGNIEGYREAVLSHYAPFRRMISAMLDAH</sequence>
<evidence type="ECO:0000256" key="1">
    <source>
        <dbReference type="ARBA" id="ARBA00023015"/>
    </source>
</evidence>
<keyword evidence="3" id="KW-0804">Transcription</keyword>
<dbReference type="KEGG" id="csur:N24_2735"/>
<proteinExistence type="predicted"/>
<keyword evidence="7" id="KW-1185">Reference proteome</keyword>
<dbReference type="InterPro" id="IPR036388">
    <property type="entry name" value="WH-like_DNA-bd_sf"/>
</dbReference>
<name>A0A160PRX2_9CORY</name>
<dbReference type="InterPro" id="IPR008920">
    <property type="entry name" value="TF_FadR/GntR_C"/>
</dbReference>
<dbReference type="PROSITE" id="PS50949">
    <property type="entry name" value="HTH_GNTR"/>
    <property type="match status" value="1"/>
</dbReference>
<evidence type="ECO:0000256" key="2">
    <source>
        <dbReference type="ARBA" id="ARBA00023125"/>
    </source>
</evidence>
<dbReference type="PRINTS" id="PR00035">
    <property type="entry name" value="HTHGNTR"/>
</dbReference>
<evidence type="ECO:0000313" key="7">
    <source>
        <dbReference type="Proteomes" id="UP000218244"/>
    </source>
</evidence>
<evidence type="ECO:0000256" key="3">
    <source>
        <dbReference type="ARBA" id="ARBA00023163"/>
    </source>
</evidence>
<feature type="region of interest" description="Disordered" evidence="4">
    <location>
        <begin position="1"/>
        <end position="22"/>
    </location>
</feature>
<dbReference type="InterPro" id="IPR011711">
    <property type="entry name" value="GntR_C"/>
</dbReference>
<organism evidence="6 7">
    <name type="scientific">Corynebacterium suranareeae</name>
    <dbReference type="NCBI Taxonomy" id="2506452"/>
    <lineage>
        <taxon>Bacteria</taxon>
        <taxon>Bacillati</taxon>
        <taxon>Actinomycetota</taxon>
        <taxon>Actinomycetes</taxon>
        <taxon>Mycobacteriales</taxon>
        <taxon>Corynebacteriaceae</taxon>
        <taxon>Corynebacterium</taxon>
    </lineage>
</organism>
<dbReference type="InterPro" id="IPR036390">
    <property type="entry name" value="WH_DNA-bd_sf"/>
</dbReference>
<dbReference type="AlphaFoldDB" id="A0A160PRX2"/>
<accession>A0A160PRX2</accession>
<dbReference type="Proteomes" id="UP000218244">
    <property type="component" value="Chromosome"/>
</dbReference>
<dbReference type="PANTHER" id="PTHR43537:SF5">
    <property type="entry name" value="UXU OPERON TRANSCRIPTIONAL REGULATOR"/>
    <property type="match status" value="1"/>
</dbReference>
<dbReference type="SUPFAM" id="SSF48008">
    <property type="entry name" value="GntR ligand-binding domain-like"/>
    <property type="match status" value="1"/>
</dbReference>
<dbReference type="SMART" id="SM00345">
    <property type="entry name" value="HTH_GNTR"/>
    <property type="match status" value="1"/>
</dbReference>
<dbReference type="GO" id="GO:0003677">
    <property type="term" value="F:DNA binding"/>
    <property type="evidence" value="ECO:0007669"/>
    <property type="project" value="UniProtKB-KW"/>
</dbReference>
<dbReference type="EMBL" id="AP017369">
    <property type="protein sequence ID" value="BAU96997.1"/>
    <property type="molecule type" value="Genomic_DNA"/>
</dbReference>
<dbReference type="Pfam" id="PF07729">
    <property type="entry name" value="FCD"/>
    <property type="match status" value="1"/>
</dbReference>
<dbReference type="GO" id="GO:0003700">
    <property type="term" value="F:DNA-binding transcription factor activity"/>
    <property type="evidence" value="ECO:0007669"/>
    <property type="project" value="InterPro"/>
</dbReference>
<dbReference type="InterPro" id="IPR000524">
    <property type="entry name" value="Tscrpt_reg_HTH_GntR"/>
</dbReference>
<evidence type="ECO:0000313" key="6">
    <source>
        <dbReference type="EMBL" id="BAU96997.1"/>
    </source>
</evidence>
<dbReference type="Gene3D" id="1.10.10.10">
    <property type="entry name" value="Winged helix-like DNA-binding domain superfamily/Winged helix DNA-binding domain"/>
    <property type="match status" value="1"/>
</dbReference>